<dbReference type="EMBL" id="MPUH01000197">
    <property type="protein sequence ID" value="OMJ86711.1"/>
    <property type="molecule type" value="Genomic_DNA"/>
</dbReference>
<dbReference type="OrthoDB" id="297227at2759"/>
<name>A0A1R2CCI1_9CILI</name>
<feature type="domain" description="Calponin-homology (CH)" evidence="1">
    <location>
        <begin position="19"/>
        <end position="126"/>
    </location>
</feature>
<dbReference type="SUPFAM" id="SSF47576">
    <property type="entry name" value="Calponin-homology domain, CH-domain"/>
    <property type="match status" value="2"/>
</dbReference>
<evidence type="ECO:0000313" key="3">
    <source>
        <dbReference type="Proteomes" id="UP000187209"/>
    </source>
</evidence>
<dbReference type="Proteomes" id="UP000187209">
    <property type="component" value="Unassembled WGS sequence"/>
</dbReference>
<keyword evidence="3" id="KW-1185">Reference proteome</keyword>
<dbReference type="AlphaFoldDB" id="A0A1R2CCI1"/>
<sequence length="604" mass="69486">MNKVFISSLDSIQPMYPEEPNIDELYTWLCCQRVIKISKEELPQKFIDGTVLCKLINKLEGRNCKLGFHQNPKTLSACRANIKRALDYLKKFPKFKSEYLWSSEEIIHGNSDVVWGLLKDIKNFYPDYEGSIKSPLRSVNFGNRSRSVVAKNPVLGEKCDTEIVKKWLDTLGLRYMLDYSPRNYVKDPLRNGVILCKVLNKVKEQFEYFSHPLNVEELWENLNTVVKVIKKEIKVNKVTELTDEDCVWDLLHRIMLTYKPKAKLELPYSNLQIRQLQNATFKWVYSLKPFDQTFPENFQCLVGVLKSGVILSRLVEKICNLSIEIIRYPSCMKECLVNLDLALMALQKEENMSKGFVWDSIEVYAGNEMYILALLEDLHRFSKGLPVRKSGPAYHDDGPFFGNFGLEKLNLAKSDEKSLWNSKSVYMSPSRQESAHKSYIGTSSPASAYSYNSLKTSIEMSCENISPRIKPSKKLNLTNFEWLGEIMASLPKTLDMTGEKISEFRSGVLLCEIMQTLEAKTIIGMQKAKKGTAAAVKNVSLVFDILRKKPNFSSKVYSIEKHIVDGNGHWIRLLMKEIYRLYKNSIVTLVKFRNSGKDLSRYCD</sequence>
<dbReference type="CDD" id="cd00014">
    <property type="entry name" value="CH_SF"/>
    <property type="match status" value="1"/>
</dbReference>
<dbReference type="InterPro" id="IPR036872">
    <property type="entry name" value="CH_dom_sf"/>
</dbReference>
<gene>
    <name evidence="2" type="ORF">SteCoe_11720</name>
</gene>
<dbReference type="InterPro" id="IPR001715">
    <property type="entry name" value="CH_dom"/>
</dbReference>
<dbReference type="Gene3D" id="1.10.418.10">
    <property type="entry name" value="Calponin-like domain"/>
    <property type="match status" value="3"/>
</dbReference>
<reference evidence="2 3" key="1">
    <citation type="submission" date="2016-11" db="EMBL/GenBank/DDBJ databases">
        <title>The macronuclear genome of Stentor coeruleus: a giant cell with tiny introns.</title>
        <authorList>
            <person name="Slabodnick M."/>
            <person name="Ruby J.G."/>
            <person name="Reiff S.B."/>
            <person name="Swart E.C."/>
            <person name="Gosai S."/>
            <person name="Prabakaran S."/>
            <person name="Witkowska E."/>
            <person name="Larue G.E."/>
            <person name="Fisher S."/>
            <person name="Freeman R.M."/>
            <person name="Gunawardena J."/>
            <person name="Chu W."/>
            <person name="Stover N.A."/>
            <person name="Gregory B.D."/>
            <person name="Nowacki M."/>
            <person name="Derisi J."/>
            <person name="Roy S.W."/>
            <person name="Marshall W.F."/>
            <person name="Sood P."/>
        </authorList>
    </citation>
    <scope>NUCLEOTIDE SEQUENCE [LARGE SCALE GENOMIC DNA]</scope>
    <source>
        <strain evidence="2">WM001</strain>
    </source>
</reference>
<evidence type="ECO:0000313" key="2">
    <source>
        <dbReference type="EMBL" id="OMJ86711.1"/>
    </source>
</evidence>
<proteinExistence type="predicted"/>
<organism evidence="2 3">
    <name type="scientific">Stentor coeruleus</name>
    <dbReference type="NCBI Taxonomy" id="5963"/>
    <lineage>
        <taxon>Eukaryota</taxon>
        <taxon>Sar</taxon>
        <taxon>Alveolata</taxon>
        <taxon>Ciliophora</taxon>
        <taxon>Postciliodesmatophora</taxon>
        <taxon>Heterotrichea</taxon>
        <taxon>Heterotrichida</taxon>
        <taxon>Stentoridae</taxon>
        <taxon>Stentor</taxon>
    </lineage>
</organism>
<evidence type="ECO:0000259" key="1">
    <source>
        <dbReference type="PROSITE" id="PS50021"/>
    </source>
</evidence>
<comment type="caution">
    <text evidence="2">The sequence shown here is derived from an EMBL/GenBank/DDBJ whole genome shotgun (WGS) entry which is preliminary data.</text>
</comment>
<accession>A0A1R2CCI1</accession>
<dbReference type="PROSITE" id="PS50021">
    <property type="entry name" value="CH"/>
    <property type="match status" value="1"/>
</dbReference>
<protein>
    <recommendedName>
        <fullName evidence="1">Calponin-homology (CH) domain-containing protein</fullName>
    </recommendedName>
</protein>
<dbReference type="Pfam" id="PF00307">
    <property type="entry name" value="CH"/>
    <property type="match status" value="2"/>
</dbReference>